<reference evidence="1 2" key="1">
    <citation type="submission" date="2015-02" db="EMBL/GenBank/DDBJ databases">
        <title>Complete genome sequences of Edwardsiella bacteriophages, PEi20 and PEi26.</title>
        <authorList>
            <person name="Yasuike M."/>
            <person name="Nishiki I."/>
            <person name="Iwasaki Y."/>
            <person name="Nakamura Y."/>
            <person name="Fujiwara A."/>
            <person name="Hassan E.S."/>
            <person name="Mahmoud M.M."/>
            <person name="Kawato Y."/>
            <person name="Nagai S."/>
            <person name="Kobayashi T."/>
            <person name="Ototake M."/>
            <person name="Nakai T."/>
        </authorList>
    </citation>
    <scope>NUCLEOTIDE SEQUENCE [LARGE SCALE GENOMIC DNA]</scope>
</reference>
<dbReference type="KEGG" id="vg:26519228"/>
<evidence type="ECO:0000313" key="2">
    <source>
        <dbReference type="Proteomes" id="UP000204657"/>
    </source>
</evidence>
<dbReference type="RefSeq" id="YP_009190285.1">
    <property type="nucleotide sequence ID" value="NC_028683.1"/>
</dbReference>
<sequence>MKTYNEFITEAQLNEDADDLRRMEFLAKKGGFTFTPIKKVGGFSYKVGDYTFGNKGSGQWQIVDKKGNEVDYLFGKKLSDVAALMADYSKK</sequence>
<protein>
    <submittedName>
        <fullName evidence="1">Uncharacterized protein</fullName>
    </submittedName>
</protein>
<dbReference type="EMBL" id="AP014714">
    <property type="protein sequence ID" value="BAQ22777.1"/>
    <property type="molecule type" value="Genomic_DNA"/>
</dbReference>
<dbReference type="Proteomes" id="UP000204657">
    <property type="component" value="Segment"/>
</dbReference>
<keyword evidence="2" id="KW-1185">Reference proteome</keyword>
<accession>A0A0B6VL27</accession>
<dbReference type="GeneID" id="26519228"/>
<name>A0A0B6VL27_9CAUD</name>
<dbReference type="OrthoDB" id="24120at10239"/>
<evidence type="ECO:0000313" key="1">
    <source>
        <dbReference type="EMBL" id="BAQ22777.1"/>
    </source>
</evidence>
<organism evidence="1 2">
    <name type="scientific">Edwardsiella phage PEi20</name>
    <dbReference type="NCBI Taxonomy" id="1608310"/>
    <lineage>
        <taxon>Viruses</taxon>
        <taxon>Duplodnaviria</taxon>
        <taxon>Heunggongvirae</taxon>
        <taxon>Uroviricota</taxon>
        <taxon>Caudoviricetes</taxon>
        <taxon>Pantevenvirales</taxon>
        <taxon>Straboviridae</taxon>
        <taxon>Tevenvirinae</taxon>
        <taxon>Kanagawavirus</taxon>
        <taxon>Kanagawavirus pei20</taxon>
    </lineage>
</organism>
<proteinExistence type="predicted"/>